<reference evidence="3 4" key="1">
    <citation type="journal article" date="2016" name="Sci. Rep.">
        <title>Draft genome sequencing and secretome analysis of fungal phytopathogen Ascochyta rabiei provides insight into the necrotrophic effector repertoire.</title>
        <authorList>
            <person name="Verma S."/>
            <person name="Gazara R.K."/>
            <person name="Nizam S."/>
            <person name="Parween S."/>
            <person name="Chattopadhyay D."/>
            <person name="Verma P.K."/>
        </authorList>
    </citation>
    <scope>NUCLEOTIDE SEQUENCE [LARGE SCALE GENOMIC DNA]</scope>
    <source>
        <strain evidence="3 4">ArDII</strain>
    </source>
</reference>
<evidence type="ECO:0000313" key="3">
    <source>
        <dbReference type="EMBL" id="KZM24528.1"/>
    </source>
</evidence>
<dbReference type="InterPro" id="IPR021765">
    <property type="entry name" value="UstYa-like"/>
</dbReference>
<gene>
    <name evidence="3" type="ORF">ST47_g4238</name>
</gene>
<protein>
    <submittedName>
        <fullName evidence="3">Uncharacterized protein</fullName>
    </submittedName>
</protein>
<dbReference type="Proteomes" id="UP000076837">
    <property type="component" value="Unassembled WGS sequence"/>
</dbReference>
<feature type="region of interest" description="Disordered" evidence="2">
    <location>
        <begin position="17"/>
        <end position="47"/>
    </location>
</feature>
<evidence type="ECO:0000256" key="1">
    <source>
        <dbReference type="ARBA" id="ARBA00035112"/>
    </source>
</evidence>
<dbReference type="Pfam" id="PF11807">
    <property type="entry name" value="UstYa"/>
    <property type="match status" value="1"/>
</dbReference>
<dbReference type="PANTHER" id="PTHR33365:SF13">
    <property type="entry name" value="TAT PATHWAY SIGNAL SEQUENCE"/>
    <property type="match status" value="1"/>
</dbReference>
<organism evidence="3 4">
    <name type="scientific">Didymella rabiei</name>
    <name type="common">Chickpea ascochyta blight fungus</name>
    <name type="synonym">Mycosphaerella rabiei</name>
    <dbReference type="NCBI Taxonomy" id="5454"/>
    <lineage>
        <taxon>Eukaryota</taxon>
        <taxon>Fungi</taxon>
        <taxon>Dikarya</taxon>
        <taxon>Ascomycota</taxon>
        <taxon>Pezizomycotina</taxon>
        <taxon>Dothideomycetes</taxon>
        <taxon>Pleosporomycetidae</taxon>
        <taxon>Pleosporales</taxon>
        <taxon>Pleosporineae</taxon>
        <taxon>Didymellaceae</taxon>
        <taxon>Ascochyta</taxon>
    </lineage>
</organism>
<dbReference type="STRING" id="5454.A0A163FT69"/>
<dbReference type="EMBL" id="JYNV01000155">
    <property type="protein sequence ID" value="KZM24528.1"/>
    <property type="molecule type" value="Genomic_DNA"/>
</dbReference>
<name>A0A163FT69_DIDRA</name>
<evidence type="ECO:0000256" key="2">
    <source>
        <dbReference type="SAM" id="MobiDB-lite"/>
    </source>
</evidence>
<comment type="similarity">
    <text evidence="1">Belongs to the ustYa family.</text>
</comment>
<feature type="compositionally biased region" description="Low complexity" evidence="2">
    <location>
        <begin position="30"/>
        <end position="47"/>
    </location>
</feature>
<keyword evidence="4" id="KW-1185">Reference proteome</keyword>
<proteinExistence type="inferred from homology"/>
<dbReference type="PANTHER" id="PTHR33365">
    <property type="entry name" value="YALI0B05434P"/>
    <property type="match status" value="1"/>
</dbReference>
<sequence>MLARLFRSAPKHARARLSRSEAESLDNETLLSSPSSAPSLSSKQSSPGPGLEYQVALKTLVICSVVYLSAGFWIALSVRKTHMVTDADAFCMSHISQYSPVVKDVEPGWHTKQFNGSFLHENVYRQSAGPEVDAAWEALGVGFRSVVVAESEAEHSGIRQHQVKISREYGGGFPANVEGLHHLHCLDLIRKTLHWNYDYYLAKGKGPFVNSKYIVRIHATHCLDMLRQVLMCNPDVGVLGQVWWQSEGDTSPTAFVDFNTKHRCRDYEGVRRWAEEHQMPSERDVDMTRFYELPKPGDTVYTAIP</sequence>
<accession>A0A163FT69</accession>
<dbReference type="GO" id="GO:0043386">
    <property type="term" value="P:mycotoxin biosynthetic process"/>
    <property type="evidence" value="ECO:0007669"/>
    <property type="project" value="InterPro"/>
</dbReference>
<evidence type="ECO:0000313" key="4">
    <source>
        <dbReference type="Proteomes" id="UP000076837"/>
    </source>
</evidence>
<comment type="caution">
    <text evidence="3">The sequence shown here is derived from an EMBL/GenBank/DDBJ whole genome shotgun (WGS) entry which is preliminary data.</text>
</comment>
<dbReference type="OrthoDB" id="3687641at2759"/>
<dbReference type="AlphaFoldDB" id="A0A163FT69"/>